<evidence type="ECO:0000259" key="1">
    <source>
        <dbReference type="Pfam" id="PF13274"/>
    </source>
</evidence>
<dbReference type="RefSeq" id="WP_224080683.1">
    <property type="nucleotide sequence ID" value="NZ_CAJZAI010000007.1"/>
</dbReference>
<sequence>MAYPTMAVANAFIQKAKEGRLPDLSPMKLQKLLYFAQSWHLKWKDGEPLIDDTFSRWKFGPVIPSLYHEFKHYGASAIDQFGTFLSPQGGGYSLVQPTVPADDAYTWAVIDEVIRAYGGYSGAQLSGITHRPESAWTITGGPDGGPISNEDLMRHIG</sequence>
<evidence type="ECO:0000313" key="2">
    <source>
        <dbReference type="EMBL" id="CAG9176063.1"/>
    </source>
</evidence>
<dbReference type="Proteomes" id="UP000727654">
    <property type="component" value="Unassembled WGS sequence"/>
</dbReference>
<dbReference type="EMBL" id="CAJZAI010000007">
    <property type="protein sequence ID" value="CAG9176063.1"/>
    <property type="molecule type" value="Genomic_DNA"/>
</dbReference>
<keyword evidence="3" id="KW-1185">Reference proteome</keyword>
<accession>A0ABM8X7Y2</accession>
<dbReference type="Pfam" id="PF13274">
    <property type="entry name" value="SocA_Panacea"/>
    <property type="match status" value="1"/>
</dbReference>
<feature type="domain" description="Antitoxin SocA-like Panacea" evidence="1">
    <location>
        <begin position="29"/>
        <end position="136"/>
    </location>
</feature>
<name>A0ABM8X7Y2_9BURK</name>
<evidence type="ECO:0000313" key="3">
    <source>
        <dbReference type="Proteomes" id="UP000727654"/>
    </source>
</evidence>
<gene>
    <name evidence="2" type="primary">socA</name>
    <name evidence="2" type="ORF">LMG23992_03093</name>
</gene>
<protein>
    <submittedName>
        <fullName evidence="2">Antitoxin SocA</fullName>
    </submittedName>
</protein>
<reference evidence="2 3" key="1">
    <citation type="submission" date="2021-08" db="EMBL/GenBank/DDBJ databases">
        <authorList>
            <person name="Peeters C."/>
        </authorList>
    </citation>
    <scope>NUCLEOTIDE SEQUENCE [LARGE SCALE GENOMIC DNA]</scope>
    <source>
        <strain evidence="2 3">LMG 23992</strain>
    </source>
</reference>
<organism evidence="2 3">
    <name type="scientific">Cupriavidus laharis</name>
    <dbReference type="NCBI Taxonomy" id="151654"/>
    <lineage>
        <taxon>Bacteria</taxon>
        <taxon>Pseudomonadati</taxon>
        <taxon>Pseudomonadota</taxon>
        <taxon>Betaproteobacteria</taxon>
        <taxon>Burkholderiales</taxon>
        <taxon>Burkholderiaceae</taxon>
        <taxon>Cupriavidus</taxon>
    </lineage>
</organism>
<proteinExistence type="predicted"/>
<comment type="caution">
    <text evidence="2">The sequence shown here is derived from an EMBL/GenBank/DDBJ whole genome shotgun (WGS) entry which is preliminary data.</text>
</comment>
<dbReference type="InterPro" id="IPR025272">
    <property type="entry name" value="SocA_Panacea"/>
</dbReference>